<evidence type="ECO:0000313" key="3">
    <source>
        <dbReference type="EnsemblFungi" id="EJT70349"/>
    </source>
</evidence>
<reference evidence="3" key="5">
    <citation type="submission" date="2018-04" db="UniProtKB">
        <authorList>
            <consortium name="EnsemblFungi"/>
        </authorList>
    </citation>
    <scope>IDENTIFICATION</scope>
    <source>
        <strain evidence="3">R3-111a-1</strain>
    </source>
</reference>
<reference evidence="2" key="3">
    <citation type="submission" date="2010-09" db="EMBL/GenBank/DDBJ databases">
        <title>Annotation of Gaeumannomyces graminis var. tritici R3-111a-1.</title>
        <authorList>
            <consortium name="The Broad Institute Genome Sequencing Platform"/>
            <person name="Ma L.-J."/>
            <person name="Dead R."/>
            <person name="Young S.K."/>
            <person name="Zeng Q."/>
            <person name="Gargeya S."/>
            <person name="Fitzgerald M."/>
            <person name="Haas B."/>
            <person name="Abouelleil A."/>
            <person name="Alvarado L."/>
            <person name="Arachchi H.M."/>
            <person name="Berlin A."/>
            <person name="Brown A."/>
            <person name="Chapman S.B."/>
            <person name="Chen Z."/>
            <person name="Dunbar C."/>
            <person name="Freedman E."/>
            <person name="Gearin G."/>
            <person name="Gellesch M."/>
            <person name="Goldberg J."/>
            <person name="Griggs A."/>
            <person name="Gujja S."/>
            <person name="Heiman D."/>
            <person name="Howarth C."/>
            <person name="Larson L."/>
            <person name="Lui A."/>
            <person name="MacDonald P.J.P."/>
            <person name="Mehta T."/>
            <person name="Montmayeur A."/>
            <person name="Murphy C."/>
            <person name="Neiman D."/>
            <person name="Pearson M."/>
            <person name="Priest M."/>
            <person name="Roberts A."/>
            <person name="Saif S."/>
            <person name="Shea T."/>
            <person name="Shenoy N."/>
            <person name="Sisk P."/>
            <person name="Stolte C."/>
            <person name="Sykes S."/>
            <person name="Yandava C."/>
            <person name="Wortman J."/>
            <person name="Nusbaum C."/>
            <person name="Birren B."/>
        </authorList>
    </citation>
    <scope>NUCLEOTIDE SEQUENCE</scope>
    <source>
        <strain evidence="2">R3-111a-1</strain>
    </source>
</reference>
<sequence length="81" mass="8640">MDPTAKPRAGGTFEKTGSSGLAMAEEEEKGGGGGRWRPPGLDSHCIMDSRLPSPPGRPRLPLRRPPQLAYIISRANLPGAY</sequence>
<dbReference type="VEuPathDB" id="FungiDB:GGTG_11377"/>
<evidence type="ECO:0000313" key="2">
    <source>
        <dbReference type="EMBL" id="EJT70349.1"/>
    </source>
</evidence>
<name>J3PD04_GAET3</name>
<dbReference type="GeneID" id="20351835"/>
<evidence type="ECO:0000256" key="1">
    <source>
        <dbReference type="SAM" id="MobiDB-lite"/>
    </source>
</evidence>
<evidence type="ECO:0000313" key="4">
    <source>
        <dbReference type="Proteomes" id="UP000006039"/>
    </source>
</evidence>
<dbReference type="HOGENOM" id="CLU_2574023_0_0_1"/>
<reference evidence="2" key="2">
    <citation type="submission" date="2010-07" db="EMBL/GenBank/DDBJ databases">
        <authorList>
            <consortium name="The Broad Institute Genome Sequencing Platform"/>
            <consortium name="Broad Institute Genome Sequencing Center for Infectious Disease"/>
            <person name="Ma L.-J."/>
            <person name="Dead R."/>
            <person name="Young S."/>
            <person name="Zeng Q."/>
            <person name="Koehrsen M."/>
            <person name="Alvarado L."/>
            <person name="Berlin A."/>
            <person name="Chapman S.B."/>
            <person name="Chen Z."/>
            <person name="Freedman E."/>
            <person name="Gellesch M."/>
            <person name="Goldberg J."/>
            <person name="Griggs A."/>
            <person name="Gujja S."/>
            <person name="Heilman E.R."/>
            <person name="Heiman D."/>
            <person name="Hepburn T."/>
            <person name="Howarth C."/>
            <person name="Jen D."/>
            <person name="Larson L."/>
            <person name="Mehta T."/>
            <person name="Neiman D."/>
            <person name="Pearson M."/>
            <person name="Roberts A."/>
            <person name="Saif S."/>
            <person name="Shea T."/>
            <person name="Shenoy N."/>
            <person name="Sisk P."/>
            <person name="Stolte C."/>
            <person name="Sykes S."/>
            <person name="Walk T."/>
            <person name="White J."/>
            <person name="Yandava C."/>
            <person name="Haas B."/>
            <person name="Nusbaum C."/>
            <person name="Birren B."/>
        </authorList>
    </citation>
    <scope>NUCLEOTIDE SEQUENCE</scope>
    <source>
        <strain evidence="2">R3-111a-1</strain>
    </source>
</reference>
<dbReference type="RefSeq" id="XP_009227527.1">
    <property type="nucleotide sequence ID" value="XM_009229263.1"/>
</dbReference>
<reference evidence="4" key="1">
    <citation type="submission" date="2010-07" db="EMBL/GenBank/DDBJ databases">
        <title>The genome sequence of Gaeumannomyces graminis var. tritici strain R3-111a-1.</title>
        <authorList>
            <consortium name="The Broad Institute Genome Sequencing Platform"/>
            <person name="Ma L.-J."/>
            <person name="Dead R."/>
            <person name="Young S."/>
            <person name="Zeng Q."/>
            <person name="Koehrsen M."/>
            <person name="Alvarado L."/>
            <person name="Berlin A."/>
            <person name="Chapman S.B."/>
            <person name="Chen Z."/>
            <person name="Freedman E."/>
            <person name="Gellesch M."/>
            <person name="Goldberg J."/>
            <person name="Griggs A."/>
            <person name="Gujja S."/>
            <person name="Heilman E.R."/>
            <person name="Heiman D."/>
            <person name="Hepburn T."/>
            <person name="Howarth C."/>
            <person name="Jen D."/>
            <person name="Larson L."/>
            <person name="Mehta T."/>
            <person name="Neiman D."/>
            <person name="Pearson M."/>
            <person name="Roberts A."/>
            <person name="Saif S."/>
            <person name="Shea T."/>
            <person name="Shenoy N."/>
            <person name="Sisk P."/>
            <person name="Stolte C."/>
            <person name="Sykes S."/>
            <person name="Walk T."/>
            <person name="White J."/>
            <person name="Yandava C."/>
            <person name="Haas B."/>
            <person name="Nusbaum C."/>
            <person name="Birren B."/>
        </authorList>
    </citation>
    <scope>NUCLEOTIDE SEQUENCE [LARGE SCALE GENOMIC DNA]</scope>
    <source>
        <strain evidence="4">R3-111a-1</strain>
    </source>
</reference>
<dbReference type="EnsemblFungi" id="EJT70349">
    <property type="protein sequence ID" value="EJT70349"/>
    <property type="gene ID" value="GGTG_11377"/>
</dbReference>
<organism evidence="2">
    <name type="scientific">Gaeumannomyces tritici (strain R3-111a-1)</name>
    <name type="common">Wheat and barley take-all root rot fungus</name>
    <name type="synonym">Gaeumannomyces graminis var. tritici</name>
    <dbReference type="NCBI Taxonomy" id="644352"/>
    <lineage>
        <taxon>Eukaryota</taxon>
        <taxon>Fungi</taxon>
        <taxon>Dikarya</taxon>
        <taxon>Ascomycota</taxon>
        <taxon>Pezizomycotina</taxon>
        <taxon>Sordariomycetes</taxon>
        <taxon>Sordariomycetidae</taxon>
        <taxon>Magnaporthales</taxon>
        <taxon>Magnaporthaceae</taxon>
        <taxon>Gaeumannomyces</taxon>
    </lineage>
</organism>
<keyword evidence="4" id="KW-1185">Reference proteome</keyword>
<accession>J3PD04</accession>
<dbReference type="AlphaFoldDB" id="J3PD04"/>
<dbReference type="Proteomes" id="UP000006039">
    <property type="component" value="Unassembled WGS sequence"/>
</dbReference>
<feature type="region of interest" description="Disordered" evidence="1">
    <location>
        <begin position="1"/>
        <end position="63"/>
    </location>
</feature>
<gene>
    <name evidence="3" type="primary">20351835</name>
    <name evidence="2" type="ORF">GGTG_11377</name>
</gene>
<dbReference type="EMBL" id="GL385401">
    <property type="protein sequence ID" value="EJT70349.1"/>
    <property type="molecule type" value="Genomic_DNA"/>
</dbReference>
<proteinExistence type="predicted"/>
<reference evidence="3" key="4">
    <citation type="journal article" date="2015" name="G3 (Bethesda)">
        <title>Genome sequences of three phytopathogenic species of the Magnaporthaceae family of fungi.</title>
        <authorList>
            <person name="Okagaki L.H."/>
            <person name="Nunes C.C."/>
            <person name="Sailsbery J."/>
            <person name="Clay B."/>
            <person name="Brown D."/>
            <person name="John T."/>
            <person name="Oh Y."/>
            <person name="Young N."/>
            <person name="Fitzgerald M."/>
            <person name="Haas B.J."/>
            <person name="Zeng Q."/>
            <person name="Young S."/>
            <person name="Adiconis X."/>
            <person name="Fan L."/>
            <person name="Levin J.Z."/>
            <person name="Mitchell T.K."/>
            <person name="Okubara P.A."/>
            <person name="Farman M.L."/>
            <person name="Kohn L.M."/>
            <person name="Birren B."/>
            <person name="Ma L.-J."/>
            <person name="Dean R.A."/>
        </authorList>
    </citation>
    <scope>NUCLEOTIDE SEQUENCE</scope>
    <source>
        <strain evidence="3">R3-111a-1</strain>
    </source>
</reference>
<protein>
    <submittedName>
        <fullName evidence="2 3">Uncharacterized protein</fullName>
    </submittedName>
</protein>